<dbReference type="PANTHER" id="PTHR21145">
    <property type="entry name" value="CHORISMATE MUTASE"/>
    <property type="match status" value="1"/>
</dbReference>
<protein>
    <recommendedName>
        <fullName evidence="2">chorismate mutase</fullName>
        <ecNumber evidence="2">5.4.99.5</ecNumber>
    </recommendedName>
</protein>
<dbReference type="InterPro" id="IPR037039">
    <property type="entry name" value="CM_AroQ_sf_eucaryotic"/>
</dbReference>
<evidence type="ECO:0000313" key="4">
    <source>
        <dbReference type="EMBL" id="KAJ7953873.1"/>
    </source>
</evidence>
<comment type="catalytic activity">
    <reaction evidence="1">
        <text>chorismate = prephenate</text>
        <dbReference type="Rhea" id="RHEA:13897"/>
        <dbReference type="ChEBI" id="CHEBI:29748"/>
        <dbReference type="ChEBI" id="CHEBI:29934"/>
        <dbReference type="EC" id="5.4.99.5"/>
    </reaction>
</comment>
<dbReference type="PROSITE" id="PS51169">
    <property type="entry name" value="CHORISMATE_MUT_3"/>
    <property type="match status" value="1"/>
</dbReference>
<evidence type="ECO:0000313" key="5">
    <source>
        <dbReference type="Proteomes" id="UP001163823"/>
    </source>
</evidence>
<sequence length="193" mass="22386">MRYCYNADTYDQNAFSVDGFRGSLAEYIVRETERLHAQVGRYKSPDEHPFFPVNLPEPLLPPVQYPQVLHQFADSISINNKVWNMYFKDLLPRLVKSGDDSNCGSAALCDALCLQDRDRLMELLTYETEEAAVKKRVEMKARTYSQELRIHEEGDETDPVHKMKPSLVANLYGDWIMPLTKEVQVENLLRRLD</sequence>
<keyword evidence="3" id="KW-0413">Isomerase</keyword>
<dbReference type="Proteomes" id="UP001163823">
    <property type="component" value="Chromosome 10"/>
</dbReference>
<evidence type="ECO:0000256" key="3">
    <source>
        <dbReference type="ARBA" id="ARBA00023235"/>
    </source>
</evidence>
<dbReference type="EMBL" id="JARAOO010000010">
    <property type="protein sequence ID" value="KAJ7953873.1"/>
    <property type="molecule type" value="Genomic_DNA"/>
</dbReference>
<dbReference type="InterPro" id="IPR036263">
    <property type="entry name" value="Chorismate_II_sf"/>
</dbReference>
<dbReference type="GO" id="GO:0005737">
    <property type="term" value="C:cytoplasm"/>
    <property type="evidence" value="ECO:0007669"/>
    <property type="project" value="TreeGrafter"/>
</dbReference>
<dbReference type="Gene3D" id="1.10.590.10">
    <property type="entry name" value="Chorismate mutase, AroQ class superfamily, eukaryotic"/>
    <property type="match status" value="2"/>
</dbReference>
<accession>A0AAD7L9S6</accession>
<dbReference type="InterPro" id="IPR008238">
    <property type="entry name" value="Chorismate_mutase_AroQ_euk"/>
</dbReference>
<evidence type="ECO:0000256" key="2">
    <source>
        <dbReference type="ARBA" id="ARBA00012404"/>
    </source>
</evidence>
<dbReference type="PANTHER" id="PTHR21145:SF15">
    <property type="entry name" value="CHORISMATE MUTASE 3, CHLOROPLASTIC"/>
    <property type="match status" value="1"/>
</dbReference>
<dbReference type="KEGG" id="qsa:O6P43_025516"/>
<comment type="caution">
    <text evidence="4">The sequence shown here is derived from an EMBL/GenBank/DDBJ whole genome shotgun (WGS) entry which is preliminary data.</text>
</comment>
<reference evidence="4" key="1">
    <citation type="journal article" date="2023" name="Science">
        <title>Elucidation of the pathway for biosynthesis of saponin adjuvants from the soapbark tree.</title>
        <authorList>
            <person name="Reed J."/>
            <person name="Orme A."/>
            <person name="El-Demerdash A."/>
            <person name="Owen C."/>
            <person name="Martin L.B.B."/>
            <person name="Misra R.C."/>
            <person name="Kikuchi S."/>
            <person name="Rejzek M."/>
            <person name="Martin A.C."/>
            <person name="Harkess A."/>
            <person name="Leebens-Mack J."/>
            <person name="Louveau T."/>
            <person name="Stephenson M.J."/>
            <person name="Osbourn A."/>
        </authorList>
    </citation>
    <scope>NUCLEOTIDE SEQUENCE</scope>
    <source>
        <strain evidence="4">S10</strain>
    </source>
</reference>
<proteinExistence type="predicted"/>
<name>A0AAD7L9S6_QUISA</name>
<dbReference type="GO" id="GO:0046417">
    <property type="term" value="P:chorismate metabolic process"/>
    <property type="evidence" value="ECO:0007669"/>
    <property type="project" value="InterPro"/>
</dbReference>
<keyword evidence="5" id="KW-1185">Reference proteome</keyword>
<evidence type="ECO:0000256" key="1">
    <source>
        <dbReference type="ARBA" id="ARBA00000824"/>
    </source>
</evidence>
<gene>
    <name evidence="4" type="ORF">O6P43_025516</name>
</gene>
<dbReference type="SUPFAM" id="SSF48600">
    <property type="entry name" value="Chorismate mutase II"/>
    <property type="match status" value="1"/>
</dbReference>
<dbReference type="GO" id="GO:0009073">
    <property type="term" value="P:aromatic amino acid family biosynthetic process"/>
    <property type="evidence" value="ECO:0007669"/>
    <property type="project" value="InterPro"/>
</dbReference>
<dbReference type="GO" id="GO:0004106">
    <property type="term" value="F:chorismate mutase activity"/>
    <property type="evidence" value="ECO:0007669"/>
    <property type="project" value="UniProtKB-EC"/>
</dbReference>
<dbReference type="EC" id="5.4.99.5" evidence="2"/>
<dbReference type="AlphaFoldDB" id="A0AAD7L9S6"/>
<organism evidence="4 5">
    <name type="scientific">Quillaja saponaria</name>
    <name type="common">Soap bark tree</name>
    <dbReference type="NCBI Taxonomy" id="32244"/>
    <lineage>
        <taxon>Eukaryota</taxon>
        <taxon>Viridiplantae</taxon>
        <taxon>Streptophyta</taxon>
        <taxon>Embryophyta</taxon>
        <taxon>Tracheophyta</taxon>
        <taxon>Spermatophyta</taxon>
        <taxon>Magnoliopsida</taxon>
        <taxon>eudicotyledons</taxon>
        <taxon>Gunneridae</taxon>
        <taxon>Pentapetalae</taxon>
        <taxon>rosids</taxon>
        <taxon>fabids</taxon>
        <taxon>Fabales</taxon>
        <taxon>Quillajaceae</taxon>
        <taxon>Quillaja</taxon>
    </lineage>
</organism>